<dbReference type="Pfam" id="PF13689">
    <property type="entry name" value="DUF4154"/>
    <property type="match status" value="1"/>
</dbReference>
<protein>
    <submittedName>
        <fullName evidence="2">DUF4154 domain-containing protein</fullName>
    </submittedName>
</protein>
<evidence type="ECO:0000256" key="1">
    <source>
        <dbReference type="SAM" id="SignalP"/>
    </source>
</evidence>
<keyword evidence="1" id="KW-0732">Signal</keyword>
<organism evidence="2 3">
    <name type="scientific">Marinomonas piezotolerans</name>
    <dbReference type="NCBI Taxonomy" id="2213058"/>
    <lineage>
        <taxon>Bacteria</taxon>
        <taxon>Pseudomonadati</taxon>
        <taxon>Pseudomonadota</taxon>
        <taxon>Gammaproteobacteria</taxon>
        <taxon>Oceanospirillales</taxon>
        <taxon>Oceanospirillaceae</taxon>
        <taxon>Marinomonas</taxon>
    </lineage>
</organism>
<proteinExistence type="predicted"/>
<comment type="caution">
    <text evidence="2">The sequence shown here is derived from an EMBL/GenBank/DDBJ whole genome shotgun (WGS) entry which is preliminary data.</text>
</comment>
<feature type="chain" id="PRO_5016811046" evidence="1">
    <location>
        <begin position="32"/>
        <end position="183"/>
    </location>
</feature>
<reference evidence="2 3" key="1">
    <citation type="submission" date="2018-06" db="EMBL/GenBank/DDBJ databases">
        <title>Marinomonas sp. YLB-05 draft genome sequence.</title>
        <authorList>
            <person name="Yu L."/>
            <person name="Tang X."/>
        </authorList>
    </citation>
    <scope>NUCLEOTIDE SEQUENCE [LARGE SCALE GENOMIC DNA]</scope>
    <source>
        <strain evidence="2 3">YLB-05</strain>
    </source>
</reference>
<accession>A0A370UD26</accession>
<evidence type="ECO:0000313" key="3">
    <source>
        <dbReference type="Proteomes" id="UP000254326"/>
    </source>
</evidence>
<keyword evidence="3" id="KW-1185">Reference proteome</keyword>
<dbReference type="AlphaFoldDB" id="A0A370UD26"/>
<feature type="signal peptide" evidence="1">
    <location>
        <begin position="1"/>
        <end position="31"/>
    </location>
</feature>
<dbReference type="Proteomes" id="UP000254326">
    <property type="component" value="Unassembled WGS sequence"/>
</dbReference>
<name>A0A370UD26_9GAMM</name>
<sequence length="183" mass="20722">MATRGVPFPMKLSRILLTPFFALLLCVTVQAQPVDERSVKAAYIYNFLRLTEWPIPLEQPFYLCILGRTPLDGALNKLTGQPVRSHTNIRVINVTIGDELAVCNALYFDQSQYRQIDVLMRRLMSAPILTITDVQGLADRGTMIEMSTQDNRVVFEINLRAAQQAEIHISARLLKLARHVATR</sequence>
<dbReference type="InterPro" id="IPR025293">
    <property type="entry name" value="YfiR/HmsC-like"/>
</dbReference>
<gene>
    <name evidence="2" type="ORF">DN730_01145</name>
</gene>
<dbReference type="EMBL" id="QKRA01000001">
    <property type="protein sequence ID" value="RDL45684.1"/>
    <property type="molecule type" value="Genomic_DNA"/>
</dbReference>
<evidence type="ECO:0000313" key="2">
    <source>
        <dbReference type="EMBL" id="RDL45684.1"/>
    </source>
</evidence>